<dbReference type="EMBL" id="JABBNB010000004">
    <property type="protein sequence ID" value="NMO00566.1"/>
    <property type="molecule type" value="Genomic_DNA"/>
</dbReference>
<keyword evidence="5" id="KW-0479">Metal-binding</keyword>
<dbReference type="PANTHER" id="PTHR23407:SF1">
    <property type="entry name" value="5-FORMYLTETRAHYDROFOLATE CYCLO-LIGASE"/>
    <property type="match status" value="1"/>
</dbReference>
<dbReference type="PANTHER" id="PTHR23407">
    <property type="entry name" value="ATPASE INHIBITOR/5-FORMYLTETRAHYDROFOLATE CYCLO-LIGASE"/>
    <property type="match status" value="1"/>
</dbReference>
<dbReference type="Gene3D" id="3.40.50.10420">
    <property type="entry name" value="NagB/RpiA/CoA transferase-like"/>
    <property type="match status" value="1"/>
</dbReference>
<evidence type="ECO:0000256" key="2">
    <source>
        <dbReference type="ARBA" id="ARBA00022741"/>
    </source>
</evidence>
<evidence type="ECO:0000256" key="1">
    <source>
        <dbReference type="ARBA" id="ARBA00010638"/>
    </source>
</evidence>
<sequence>MPTAGRPRVSGCEVTGNAAKTQRRAEFSARRAAMSMYEREQAAADLSEWIYSAPFRLEYDVTVAAYIPIGTEPGSLSFLDALSDRDVRVLLPVVPDGAPAPLDWARYSGESSLETRRFGLLEPTGTLLGPDALDAVDVVFVPALGVDRRGTRLGRGAGYYDRSLTGVRAEFVAVVYDDELVDELPREPTDVRVGWALTPGRGFVELE</sequence>
<comment type="catalytic activity">
    <reaction evidence="5">
        <text>(6S)-5-formyl-5,6,7,8-tetrahydrofolate + ATP = (6R)-5,10-methenyltetrahydrofolate + ADP + phosphate</text>
        <dbReference type="Rhea" id="RHEA:10488"/>
        <dbReference type="ChEBI" id="CHEBI:30616"/>
        <dbReference type="ChEBI" id="CHEBI:43474"/>
        <dbReference type="ChEBI" id="CHEBI:57455"/>
        <dbReference type="ChEBI" id="CHEBI:57457"/>
        <dbReference type="ChEBI" id="CHEBI:456216"/>
        <dbReference type="EC" id="6.3.3.2"/>
    </reaction>
</comment>
<evidence type="ECO:0000256" key="3">
    <source>
        <dbReference type="ARBA" id="ARBA00022840"/>
    </source>
</evidence>
<dbReference type="RefSeq" id="WP_170193079.1">
    <property type="nucleotide sequence ID" value="NZ_JABBNB010000004.1"/>
</dbReference>
<accession>A0A848KPG5</accession>
<keyword evidence="2 4" id="KW-0547">Nucleotide-binding</keyword>
<feature type="binding site" evidence="4">
    <location>
        <begin position="152"/>
        <end position="160"/>
    </location>
    <ligand>
        <name>ATP</name>
        <dbReference type="ChEBI" id="CHEBI:30616"/>
    </ligand>
</feature>
<dbReference type="EC" id="6.3.3.2" evidence="5"/>
<keyword evidence="6" id="KW-0436">Ligase</keyword>
<keyword evidence="3 4" id="KW-0067">ATP-binding</keyword>
<feature type="binding site" evidence="4">
    <location>
        <position position="67"/>
    </location>
    <ligand>
        <name>substrate</name>
    </ligand>
</feature>
<dbReference type="NCBIfam" id="TIGR02727">
    <property type="entry name" value="MTHFS_bact"/>
    <property type="match status" value="1"/>
</dbReference>
<feature type="binding site" evidence="4">
    <location>
        <begin position="20"/>
        <end position="24"/>
    </location>
    <ligand>
        <name>ATP</name>
        <dbReference type="ChEBI" id="CHEBI:30616"/>
    </ligand>
</feature>
<dbReference type="GO" id="GO:0009396">
    <property type="term" value="P:folic acid-containing compound biosynthetic process"/>
    <property type="evidence" value="ECO:0007669"/>
    <property type="project" value="TreeGrafter"/>
</dbReference>
<comment type="cofactor">
    <cofactor evidence="5">
        <name>Mg(2+)</name>
        <dbReference type="ChEBI" id="CHEBI:18420"/>
    </cofactor>
</comment>
<dbReference type="GO" id="GO:0046872">
    <property type="term" value="F:metal ion binding"/>
    <property type="evidence" value="ECO:0007669"/>
    <property type="project" value="UniProtKB-KW"/>
</dbReference>
<gene>
    <name evidence="6" type="ORF">HH308_04970</name>
</gene>
<dbReference type="InterPro" id="IPR002698">
    <property type="entry name" value="FTHF_cligase"/>
</dbReference>
<dbReference type="PIRSF" id="PIRSF006806">
    <property type="entry name" value="FTHF_cligase"/>
    <property type="match status" value="1"/>
</dbReference>
<dbReference type="GO" id="GO:0035999">
    <property type="term" value="P:tetrahydrofolate interconversion"/>
    <property type="evidence" value="ECO:0007669"/>
    <property type="project" value="TreeGrafter"/>
</dbReference>
<keyword evidence="7" id="KW-1185">Reference proteome</keyword>
<dbReference type="GO" id="GO:0005524">
    <property type="term" value="F:ATP binding"/>
    <property type="evidence" value="ECO:0007669"/>
    <property type="project" value="UniProtKB-KW"/>
</dbReference>
<dbReference type="GO" id="GO:0030272">
    <property type="term" value="F:5-formyltetrahydrofolate cyclo-ligase activity"/>
    <property type="evidence" value="ECO:0007669"/>
    <property type="project" value="UniProtKB-EC"/>
</dbReference>
<organism evidence="6 7">
    <name type="scientific">Gordonia asplenii</name>
    <dbReference type="NCBI Taxonomy" id="2725283"/>
    <lineage>
        <taxon>Bacteria</taxon>
        <taxon>Bacillati</taxon>
        <taxon>Actinomycetota</taxon>
        <taxon>Actinomycetes</taxon>
        <taxon>Mycobacteriales</taxon>
        <taxon>Gordoniaceae</taxon>
        <taxon>Gordonia</taxon>
    </lineage>
</organism>
<comment type="caution">
    <text evidence="6">The sequence shown here is derived from an EMBL/GenBank/DDBJ whole genome shotgun (WGS) entry which is preliminary data.</text>
</comment>
<evidence type="ECO:0000313" key="6">
    <source>
        <dbReference type="EMBL" id="NMO00566.1"/>
    </source>
</evidence>
<dbReference type="InterPro" id="IPR037171">
    <property type="entry name" value="NagB/RpiA_transferase-like"/>
</dbReference>
<evidence type="ECO:0000313" key="7">
    <source>
        <dbReference type="Proteomes" id="UP000550729"/>
    </source>
</evidence>
<keyword evidence="5" id="KW-0460">Magnesium</keyword>
<comment type="similarity">
    <text evidence="1 5">Belongs to the 5-formyltetrahydrofolate cyclo-ligase family.</text>
</comment>
<name>A0A848KPG5_9ACTN</name>
<dbReference type="InterPro" id="IPR024185">
    <property type="entry name" value="FTHF_cligase-like_sf"/>
</dbReference>
<dbReference type="AlphaFoldDB" id="A0A848KPG5"/>
<evidence type="ECO:0000256" key="5">
    <source>
        <dbReference type="RuleBase" id="RU361279"/>
    </source>
</evidence>
<evidence type="ECO:0000256" key="4">
    <source>
        <dbReference type="PIRSR" id="PIRSR006806-1"/>
    </source>
</evidence>
<proteinExistence type="inferred from homology"/>
<feature type="binding site" evidence="4">
    <location>
        <position position="72"/>
    </location>
    <ligand>
        <name>substrate</name>
    </ligand>
</feature>
<protein>
    <recommendedName>
        <fullName evidence="5">5-formyltetrahydrofolate cyclo-ligase</fullName>
        <ecNumber evidence="5">6.3.3.2</ecNumber>
    </recommendedName>
</protein>
<dbReference type="Proteomes" id="UP000550729">
    <property type="component" value="Unassembled WGS sequence"/>
</dbReference>
<dbReference type="SUPFAM" id="SSF100950">
    <property type="entry name" value="NagB/RpiA/CoA transferase-like"/>
    <property type="match status" value="1"/>
</dbReference>
<dbReference type="Pfam" id="PF01812">
    <property type="entry name" value="5-FTHF_cyc-lig"/>
    <property type="match status" value="1"/>
</dbReference>
<reference evidence="6 7" key="1">
    <citation type="submission" date="2020-04" db="EMBL/GenBank/DDBJ databases">
        <title>Gordonia sp. nov. TBRC 11910.</title>
        <authorList>
            <person name="Suriyachadkun C."/>
        </authorList>
    </citation>
    <scope>NUCLEOTIDE SEQUENCE [LARGE SCALE GENOMIC DNA]</scope>
    <source>
        <strain evidence="6 7">TBRC 11910</strain>
    </source>
</reference>